<accession>A0A4C1XZX3</accession>
<dbReference type="EMBL" id="BGZK01001002">
    <property type="protein sequence ID" value="GBP68122.1"/>
    <property type="molecule type" value="Genomic_DNA"/>
</dbReference>
<gene>
    <name evidence="1" type="ORF">EVAR_46285_1</name>
</gene>
<reference evidence="1 2" key="1">
    <citation type="journal article" date="2019" name="Commun. Biol.">
        <title>The bagworm genome reveals a unique fibroin gene that provides high tensile strength.</title>
        <authorList>
            <person name="Kono N."/>
            <person name="Nakamura H."/>
            <person name="Ohtoshi R."/>
            <person name="Tomita M."/>
            <person name="Numata K."/>
            <person name="Arakawa K."/>
        </authorList>
    </citation>
    <scope>NUCLEOTIDE SEQUENCE [LARGE SCALE GENOMIC DNA]</scope>
</reference>
<evidence type="ECO:0000313" key="1">
    <source>
        <dbReference type="EMBL" id="GBP68122.1"/>
    </source>
</evidence>
<sequence>MPERFEEKTDFYKGKAINYLNAHATGRLSFSVLSVCGAGFHVHSHLAQSPEQTNGRPAAYNSPLQRRVNIPKRTIHRAGSRVCVRP</sequence>
<dbReference type="AlphaFoldDB" id="A0A4C1XZX3"/>
<organism evidence="1 2">
    <name type="scientific">Eumeta variegata</name>
    <name type="common">Bagworm moth</name>
    <name type="synonym">Eumeta japonica</name>
    <dbReference type="NCBI Taxonomy" id="151549"/>
    <lineage>
        <taxon>Eukaryota</taxon>
        <taxon>Metazoa</taxon>
        <taxon>Ecdysozoa</taxon>
        <taxon>Arthropoda</taxon>
        <taxon>Hexapoda</taxon>
        <taxon>Insecta</taxon>
        <taxon>Pterygota</taxon>
        <taxon>Neoptera</taxon>
        <taxon>Endopterygota</taxon>
        <taxon>Lepidoptera</taxon>
        <taxon>Glossata</taxon>
        <taxon>Ditrysia</taxon>
        <taxon>Tineoidea</taxon>
        <taxon>Psychidae</taxon>
        <taxon>Oiketicinae</taxon>
        <taxon>Eumeta</taxon>
    </lineage>
</organism>
<evidence type="ECO:0000313" key="2">
    <source>
        <dbReference type="Proteomes" id="UP000299102"/>
    </source>
</evidence>
<comment type="caution">
    <text evidence="1">The sequence shown here is derived from an EMBL/GenBank/DDBJ whole genome shotgun (WGS) entry which is preliminary data.</text>
</comment>
<keyword evidence="2" id="KW-1185">Reference proteome</keyword>
<protein>
    <submittedName>
        <fullName evidence="1">Uncharacterized protein</fullName>
    </submittedName>
</protein>
<name>A0A4C1XZX3_EUMVA</name>
<dbReference type="Proteomes" id="UP000299102">
    <property type="component" value="Unassembled WGS sequence"/>
</dbReference>
<proteinExistence type="predicted"/>